<proteinExistence type="predicted"/>
<protein>
    <recommendedName>
        <fullName evidence="1">Rv3660c-like CheY-like N-terminal domain-containing protein</fullName>
    </recommendedName>
</protein>
<accession>A0A269PIJ1</accession>
<organism evidence="2 3">
    <name type="scientific">Corynebacterium hadale</name>
    <dbReference type="NCBI Taxonomy" id="2026255"/>
    <lineage>
        <taxon>Bacteria</taxon>
        <taxon>Bacillati</taxon>
        <taxon>Actinomycetota</taxon>
        <taxon>Actinomycetes</taxon>
        <taxon>Mycobacteriales</taxon>
        <taxon>Corynebacteriaceae</taxon>
        <taxon>Corynebacterium</taxon>
    </lineage>
</organism>
<dbReference type="RefSeq" id="WP_095275190.1">
    <property type="nucleotide sequence ID" value="NZ_CP047655.1"/>
</dbReference>
<dbReference type="Proteomes" id="UP000215771">
    <property type="component" value="Unassembled WGS sequence"/>
</dbReference>
<gene>
    <name evidence="2" type="ORF">CIG21_00670</name>
</gene>
<dbReference type="SUPFAM" id="SSF52540">
    <property type="entry name" value="P-loop containing nucleoside triphosphate hydrolases"/>
    <property type="match status" value="1"/>
</dbReference>
<dbReference type="InterPro" id="IPR022521">
    <property type="entry name" value="Rv3660c"/>
</dbReference>
<comment type="caution">
    <text evidence="2">The sequence shown here is derived from an EMBL/GenBank/DDBJ whole genome shotgun (WGS) entry which is preliminary data.</text>
</comment>
<evidence type="ECO:0000313" key="3">
    <source>
        <dbReference type="Proteomes" id="UP000215771"/>
    </source>
</evidence>
<sequence>MTQAKVPNSRASRPIIVAVDDPLLHPEVTHLAAAAGHAIVDVADPTALPQYVARAFAVLVDATWAPHLPPPRADNVFIVSGSLADASASPDAFVLPAQAGDLLVALGRCAQASQHSGGGRTVAVLGAGGGVGASVLACALAEVDGNATLIDAHRLSGGLDLLLGVEERPGARWGEIVLGDGAVARTDVRRALPSTASGTAVLTFARSTVADPFRVTTAELERLCRAVGGEGLTVLDVPIDLLPAACDLAVIVVTPTVRSVCAAQTIALECNAAGVEHVLVLRDSPWQGIDDDGVVAVTRSRICHRLPTLHRLPRSIESAGLPARLPKPLRKAADAVLAEVA</sequence>
<dbReference type="InterPro" id="IPR027417">
    <property type="entry name" value="P-loop_NTPase"/>
</dbReference>
<name>A0A269PIJ1_9CORY</name>
<dbReference type="NCBIfam" id="TIGR03815">
    <property type="entry name" value="CpaE_hom_Actino"/>
    <property type="match status" value="1"/>
</dbReference>
<dbReference type="Gene3D" id="3.40.50.300">
    <property type="entry name" value="P-loop containing nucleotide triphosphate hydrolases"/>
    <property type="match status" value="1"/>
</dbReference>
<reference evidence="2 3" key="1">
    <citation type="submission" date="2017-08" db="EMBL/GenBank/DDBJ databases">
        <authorList>
            <person name="de Groot N.N."/>
        </authorList>
    </citation>
    <scope>NUCLEOTIDE SEQUENCE [LARGE SCALE GENOMIC DNA]</scope>
    <source>
        <strain evidence="2 3">NBT06-6</strain>
    </source>
</reference>
<evidence type="ECO:0000259" key="1">
    <source>
        <dbReference type="Pfam" id="PF26563"/>
    </source>
</evidence>
<dbReference type="Pfam" id="PF26563">
    <property type="entry name" value="Rv3660c_N"/>
    <property type="match status" value="1"/>
</dbReference>
<dbReference type="AlphaFoldDB" id="A0A269PIJ1"/>
<dbReference type="EMBL" id="NQMQ01000001">
    <property type="protein sequence ID" value="PAJ71279.1"/>
    <property type="molecule type" value="Genomic_DNA"/>
</dbReference>
<feature type="domain" description="Rv3660c-like CheY-like N-terminal" evidence="1">
    <location>
        <begin position="19"/>
        <end position="98"/>
    </location>
</feature>
<dbReference type="InterPro" id="IPR059050">
    <property type="entry name" value="Rv3660c_N"/>
</dbReference>
<evidence type="ECO:0000313" key="2">
    <source>
        <dbReference type="EMBL" id="PAJ71279.1"/>
    </source>
</evidence>